<dbReference type="PANTHER" id="PTHR33889:SF1">
    <property type="entry name" value="OS03G0834800 PROTEIN"/>
    <property type="match status" value="1"/>
</dbReference>
<name>A0AAV5CPQ3_ELECO</name>
<reference evidence="2" key="1">
    <citation type="journal article" date="2018" name="DNA Res.">
        <title>Multiple hybrid de novo genome assembly of finger millet, an orphan allotetraploid crop.</title>
        <authorList>
            <person name="Hatakeyama M."/>
            <person name="Aluri S."/>
            <person name="Balachadran M.T."/>
            <person name="Sivarajan S.R."/>
            <person name="Patrignani A."/>
            <person name="Gruter S."/>
            <person name="Poveda L."/>
            <person name="Shimizu-Inatsugi R."/>
            <person name="Baeten J."/>
            <person name="Francoijs K.J."/>
            <person name="Nataraja K.N."/>
            <person name="Reddy Y.A.N."/>
            <person name="Phadnis S."/>
            <person name="Ravikumar R.L."/>
            <person name="Schlapbach R."/>
            <person name="Sreeman S.M."/>
            <person name="Shimizu K.K."/>
        </authorList>
    </citation>
    <scope>NUCLEOTIDE SEQUENCE</scope>
</reference>
<evidence type="ECO:0000313" key="2">
    <source>
        <dbReference type="EMBL" id="GJM99859.1"/>
    </source>
</evidence>
<dbReference type="Pfam" id="PF24964">
    <property type="entry name" value="DUF7769"/>
    <property type="match status" value="1"/>
</dbReference>
<dbReference type="PANTHER" id="PTHR33889">
    <property type="entry name" value="OS04G0681850 PROTEIN"/>
    <property type="match status" value="1"/>
</dbReference>
<reference evidence="2" key="2">
    <citation type="submission" date="2021-12" db="EMBL/GenBank/DDBJ databases">
        <title>Resequencing data analysis of finger millet.</title>
        <authorList>
            <person name="Hatakeyama M."/>
            <person name="Aluri S."/>
            <person name="Balachadran M.T."/>
            <person name="Sivarajan S.R."/>
            <person name="Poveda L."/>
            <person name="Shimizu-Inatsugi R."/>
            <person name="Schlapbach R."/>
            <person name="Sreeman S.M."/>
            <person name="Shimizu K.K."/>
        </authorList>
    </citation>
    <scope>NUCLEOTIDE SEQUENCE</scope>
</reference>
<evidence type="ECO:0000313" key="3">
    <source>
        <dbReference type="Proteomes" id="UP001054889"/>
    </source>
</evidence>
<protein>
    <recommendedName>
        <fullName evidence="1">DUF7769 domain-containing protein</fullName>
    </recommendedName>
</protein>
<feature type="domain" description="DUF7769" evidence="1">
    <location>
        <begin position="21"/>
        <end position="74"/>
    </location>
</feature>
<sequence length="134" mass="15506">MSSCTHIVFQFLGACRRKEGSDEARKQVYQTLLARRKNGRLGRNDTRHVSSQFGLHIHTVQKVWRRGKESLAQGIVVEVTSRKRGCIGHKPIPIDLEPLHRIPLNERMTLEEVSKHLEIGKARLIRYLRQGHPR</sequence>
<keyword evidence="3" id="KW-1185">Reference proteome</keyword>
<dbReference type="InterPro" id="IPR056671">
    <property type="entry name" value="DUF7769"/>
</dbReference>
<dbReference type="Proteomes" id="UP001054889">
    <property type="component" value="Unassembled WGS sequence"/>
</dbReference>
<evidence type="ECO:0000259" key="1">
    <source>
        <dbReference type="Pfam" id="PF24964"/>
    </source>
</evidence>
<dbReference type="EMBL" id="BQKI01000008">
    <property type="protein sequence ID" value="GJM99859.1"/>
    <property type="molecule type" value="Genomic_DNA"/>
</dbReference>
<organism evidence="2 3">
    <name type="scientific">Eleusine coracana subsp. coracana</name>
    <dbReference type="NCBI Taxonomy" id="191504"/>
    <lineage>
        <taxon>Eukaryota</taxon>
        <taxon>Viridiplantae</taxon>
        <taxon>Streptophyta</taxon>
        <taxon>Embryophyta</taxon>
        <taxon>Tracheophyta</taxon>
        <taxon>Spermatophyta</taxon>
        <taxon>Magnoliopsida</taxon>
        <taxon>Liliopsida</taxon>
        <taxon>Poales</taxon>
        <taxon>Poaceae</taxon>
        <taxon>PACMAD clade</taxon>
        <taxon>Chloridoideae</taxon>
        <taxon>Cynodonteae</taxon>
        <taxon>Eleusininae</taxon>
        <taxon>Eleusine</taxon>
    </lineage>
</organism>
<dbReference type="AlphaFoldDB" id="A0AAV5CPQ3"/>
<proteinExistence type="predicted"/>
<accession>A0AAV5CPQ3</accession>
<comment type="caution">
    <text evidence="2">The sequence shown here is derived from an EMBL/GenBank/DDBJ whole genome shotgun (WGS) entry which is preliminary data.</text>
</comment>
<gene>
    <name evidence="2" type="primary">ga16998</name>
    <name evidence="2" type="ORF">PR202_ga16998</name>
</gene>